<keyword evidence="1" id="KW-0732">Signal</keyword>
<dbReference type="EMBL" id="CP029254">
    <property type="protein sequence ID" value="AWK08374.1"/>
    <property type="molecule type" value="Genomic_DNA"/>
</dbReference>
<gene>
    <name evidence="2" type="ORF">DDQ41_04865</name>
    <name evidence="3" type="ORF">SSP531S_52160</name>
</gene>
<dbReference type="AlphaFoldDB" id="A0A2S1YW71"/>
<evidence type="ECO:0000313" key="3">
    <source>
        <dbReference type="EMBL" id="GBQ03739.1"/>
    </source>
</evidence>
<dbReference type="RefSeq" id="WP_109293365.1">
    <property type="nucleotide sequence ID" value="NZ_BGZL01000022.1"/>
</dbReference>
<dbReference type="Proteomes" id="UP000265354">
    <property type="component" value="Unassembled WGS sequence"/>
</dbReference>
<feature type="signal peptide" evidence="1">
    <location>
        <begin position="1"/>
        <end position="26"/>
    </location>
</feature>
<dbReference type="Gene3D" id="2.40.480.10">
    <property type="entry name" value="Allene oxide cyclase-like"/>
    <property type="match status" value="1"/>
</dbReference>
<organism evidence="3 5">
    <name type="scientific">Streptomyces spongiicola</name>
    <dbReference type="NCBI Taxonomy" id="1690221"/>
    <lineage>
        <taxon>Bacteria</taxon>
        <taxon>Bacillati</taxon>
        <taxon>Actinomycetota</taxon>
        <taxon>Actinomycetes</taxon>
        <taxon>Kitasatosporales</taxon>
        <taxon>Streptomycetaceae</taxon>
        <taxon>Streptomyces</taxon>
    </lineage>
</organism>
<reference evidence="2 4" key="1">
    <citation type="submission" date="2018-05" db="EMBL/GenBank/DDBJ databases">
        <title>Complete genome sequence of the Type Strain of Streptomyces spongiicola HNM0071, the producer of staurosporine.</title>
        <authorList>
            <person name="Zhou S."/>
            <person name="Huang X."/>
        </authorList>
    </citation>
    <scope>NUCLEOTIDE SEQUENCE [LARGE SCALE GENOMIC DNA]</scope>
    <source>
        <strain evidence="2 4">HNM0071</strain>
    </source>
</reference>
<dbReference type="InterPro" id="IPR044859">
    <property type="entry name" value="Allene_oxi_cyc_Dirigent"/>
</dbReference>
<dbReference type="KEGG" id="sspo:DDQ41_04865"/>
<sequence length="152" mass="16146">MKTSLALPLCALALVPAVLTAPAAHADTGHDKDRVTKFALTTTNSQGVFPHVTADLLDRKGEDAGFVTTNCAQAVSTPTTTTCYGSYVLEDGEITWQSATRDPEPPYLIAITGGTGRYCEARGQIRVVRIESDPEGGLYELEVITGRKCATS</sequence>
<dbReference type="GO" id="GO:0046423">
    <property type="term" value="F:allene-oxide cyclase activity"/>
    <property type="evidence" value="ECO:0007669"/>
    <property type="project" value="InterPro"/>
</dbReference>
<dbReference type="GO" id="GO:0009695">
    <property type="term" value="P:jasmonic acid biosynthetic process"/>
    <property type="evidence" value="ECO:0007669"/>
    <property type="project" value="InterPro"/>
</dbReference>
<feature type="chain" id="PRO_5044578851" evidence="1">
    <location>
        <begin position="27"/>
        <end position="152"/>
    </location>
</feature>
<dbReference type="OrthoDB" id="5195420at2"/>
<proteinExistence type="predicted"/>
<evidence type="ECO:0000313" key="4">
    <source>
        <dbReference type="Proteomes" id="UP000245051"/>
    </source>
</evidence>
<dbReference type="InterPro" id="IPR034871">
    <property type="entry name" value="Allene_oxi_cyc_sf"/>
</dbReference>
<name>A0A2S1YW71_9ACTN</name>
<accession>A0A2S1YW71</accession>
<evidence type="ECO:0000313" key="2">
    <source>
        <dbReference type="EMBL" id="AWK08374.1"/>
    </source>
</evidence>
<evidence type="ECO:0000256" key="1">
    <source>
        <dbReference type="SAM" id="SignalP"/>
    </source>
</evidence>
<dbReference type="SUPFAM" id="SSF141493">
    <property type="entry name" value="Allene oxide cyclase-like"/>
    <property type="match status" value="1"/>
</dbReference>
<protein>
    <submittedName>
        <fullName evidence="3">Uncharacterized protein</fullName>
    </submittedName>
</protein>
<dbReference type="EMBL" id="BGZL01000022">
    <property type="protein sequence ID" value="GBQ03739.1"/>
    <property type="molecule type" value="Genomic_DNA"/>
</dbReference>
<reference evidence="3 5" key="2">
    <citation type="submission" date="2018-07" db="EMBL/GenBank/DDBJ databases">
        <title>Whole Genome Shotgun Sequence of Streptomyces spongiicola strain 531S.</title>
        <authorList>
            <person name="Dohra H."/>
            <person name="Kodani S."/>
        </authorList>
    </citation>
    <scope>NUCLEOTIDE SEQUENCE [LARGE SCALE GENOMIC DNA]</scope>
    <source>
        <strain evidence="3 5">531S</strain>
    </source>
</reference>
<dbReference type="Proteomes" id="UP000245051">
    <property type="component" value="Chromosome"/>
</dbReference>
<keyword evidence="4" id="KW-1185">Reference proteome</keyword>
<evidence type="ECO:0000313" key="5">
    <source>
        <dbReference type="Proteomes" id="UP000265354"/>
    </source>
</evidence>